<accession>A0A0L0UY20</accession>
<evidence type="ECO:0000313" key="2">
    <source>
        <dbReference type="Proteomes" id="UP000054564"/>
    </source>
</evidence>
<proteinExistence type="predicted"/>
<dbReference type="OrthoDB" id="10520114at2759"/>
<name>A0A0L0UY20_9BASI</name>
<comment type="caution">
    <text evidence="1">The sequence shown here is derived from an EMBL/GenBank/DDBJ whole genome shotgun (WGS) entry which is preliminary data.</text>
</comment>
<dbReference type="AlphaFoldDB" id="A0A0L0UY20"/>
<dbReference type="Proteomes" id="UP000054564">
    <property type="component" value="Unassembled WGS sequence"/>
</dbReference>
<dbReference type="STRING" id="1165861.A0A0L0UY20"/>
<dbReference type="EMBL" id="AJIL01000194">
    <property type="protein sequence ID" value="KNE91644.1"/>
    <property type="molecule type" value="Genomic_DNA"/>
</dbReference>
<protein>
    <submittedName>
        <fullName evidence="1">Uncharacterized protein</fullName>
    </submittedName>
</protein>
<evidence type="ECO:0000313" key="1">
    <source>
        <dbReference type="EMBL" id="KNE91644.1"/>
    </source>
</evidence>
<organism evidence="1 2">
    <name type="scientific">Puccinia striiformis f. sp. tritici PST-78</name>
    <dbReference type="NCBI Taxonomy" id="1165861"/>
    <lineage>
        <taxon>Eukaryota</taxon>
        <taxon>Fungi</taxon>
        <taxon>Dikarya</taxon>
        <taxon>Basidiomycota</taxon>
        <taxon>Pucciniomycotina</taxon>
        <taxon>Pucciniomycetes</taxon>
        <taxon>Pucciniales</taxon>
        <taxon>Pucciniaceae</taxon>
        <taxon>Puccinia</taxon>
    </lineage>
</organism>
<gene>
    <name evidence="1" type="ORF">PSTG_14951</name>
</gene>
<sequence>MVSSSICLIRCRLNLGTSTHIPNLKPYGDEYDCFNHILANQRASLREEHVGEVVERIFQPINVSLTANDICGNSQPWSRAPVFVGSCTSNGECNDVYAVYAGPLDGVGPVFDGDKTVYSHQELTPLEGTVMVSVTSYKLPVEQEEFKYILTEVENLKWCTSDLLHNIFGPQGPSMKNKSKAEKSSLINTSRQAMQALNVVIWYPMTTDYPLTSKAFFPGGVDW</sequence>
<keyword evidence="2" id="KW-1185">Reference proteome</keyword>
<reference evidence="2" key="1">
    <citation type="submission" date="2014-03" db="EMBL/GenBank/DDBJ databases">
        <title>The Genome Sequence of Puccinia striiformis f. sp. tritici PST-78.</title>
        <authorList>
            <consortium name="The Broad Institute Genome Sequencing Platform"/>
            <person name="Cuomo C."/>
            <person name="Hulbert S."/>
            <person name="Chen X."/>
            <person name="Walker B."/>
            <person name="Young S.K."/>
            <person name="Zeng Q."/>
            <person name="Gargeya S."/>
            <person name="Fitzgerald M."/>
            <person name="Haas B."/>
            <person name="Abouelleil A."/>
            <person name="Alvarado L."/>
            <person name="Arachchi H.M."/>
            <person name="Berlin A.M."/>
            <person name="Chapman S.B."/>
            <person name="Goldberg J."/>
            <person name="Griggs A."/>
            <person name="Gujja S."/>
            <person name="Hansen M."/>
            <person name="Howarth C."/>
            <person name="Imamovic A."/>
            <person name="Larimer J."/>
            <person name="McCowan C."/>
            <person name="Montmayeur A."/>
            <person name="Murphy C."/>
            <person name="Neiman D."/>
            <person name="Pearson M."/>
            <person name="Priest M."/>
            <person name="Roberts A."/>
            <person name="Saif S."/>
            <person name="Shea T."/>
            <person name="Sisk P."/>
            <person name="Sykes S."/>
            <person name="Wortman J."/>
            <person name="Nusbaum C."/>
            <person name="Birren B."/>
        </authorList>
    </citation>
    <scope>NUCLEOTIDE SEQUENCE [LARGE SCALE GENOMIC DNA]</scope>
    <source>
        <strain evidence="2">race PST-78</strain>
    </source>
</reference>